<evidence type="ECO:0000259" key="5">
    <source>
        <dbReference type="PROSITE" id="PS51406"/>
    </source>
</evidence>
<dbReference type="GO" id="GO:0072377">
    <property type="term" value="P:blood coagulation, common pathway"/>
    <property type="evidence" value="ECO:0007669"/>
    <property type="project" value="TreeGrafter"/>
</dbReference>
<keyword evidence="3" id="KW-1015">Disulfide bond</keyword>
<dbReference type="CDD" id="cd00087">
    <property type="entry name" value="FReD"/>
    <property type="match status" value="1"/>
</dbReference>
<keyword evidence="2" id="KW-0964">Secreted</keyword>
<dbReference type="GO" id="GO:0070527">
    <property type="term" value="P:platelet aggregation"/>
    <property type="evidence" value="ECO:0007669"/>
    <property type="project" value="TreeGrafter"/>
</dbReference>
<sequence>MTVSTKTQFKMFLFSRECQRTVLFQPVVLLLFLAPLLSCCRAEDKPVDCSDIFKQNPSSASGVYAIYPFSEQFFVQAYCDRETDGGGWTVIQRRMDGTVNFYRGWDQYVAGFGDAGGEYWLGLMFIHKITAKRPQELLVEMEDFEGNKASARYSSFSVGGECDGYKLTVSGFTDGGAGDALKVHNDMKFTTFDNDQDTWPENCAKSFLGAFWYEKCHNANPNGIYLWGLDDTHYSIGARWISWKGTYSLKSISFKTRPVQ</sequence>
<dbReference type="InterPro" id="IPR002181">
    <property type="entry name" value="Fibrinogen_a/b/g_C_dom"/>
</dbReference>
<accession>A0A8C6U193</accession>
<dbReference type="InterPro" id="IPR036056">
    <property type="entry name" value="Fibrinogen-like_C"/>
</dbReference>
<dbReference type="PANTHER" id="PTHR47221">
    <property type="entry name" value="FIBRINOGEN ALPHA CHAIN"/>
    <property type="match status" value="1"/>
</dbReference>
<keyword evidence="4" id="KW-0732">Signal</keyword>
<dbReference type="Proteomes" id="UP000694523">
    <property type="component" value="Unplaced"/>
</dbReference>
<dbReference type="Pfam" id="PF00147">
    <property type="entry name" value="Fibrinogen_C"/>
    <property type="match status" value="1"/>
</dbReference>
<dbReference type="FunFam" id="3.90.215.10:FF:000001">
    <property type="entry name" value="Tenascin isoform 1"/>
    <property type="match status" value="1"/>
</dbReference>
<evidence type="ECO:0000256" key="4">
    <source>
        <dbReference type="SAM" id="SignalP"/>
    </source>
</evidence>
<dbReference type="GO" id="GO:0030674">
    <property type="term" value="F:protein-macromolecule adaptor activity"/>
    <property type="evidence" value="ECO:0007669"/>
    <property type="project" value="TreeGrafter"/>
</dbReference>
<dbReference type="NCBIfam" id="NF040941">
    <property type="entry name" value="GGGWT_bact"/>
    <property type="match status" value="1"/>
</dbReference>
<dbReference type="SUPFAM" id="SSF56496">
    <property type="entry name" value="Fibrinogen C-terminal domain-like"/>
    <property type="match status" value="1"/>
</dbReference>
<proteinExistence type="predicted"/>
<dbReference type="GO" id="GO:0005577">
    <property type="term" value="C:fibrinogen complex"/>
    <property type="evidence" value="ECO:0007669"/>
    <property type="project" value="TreeGrafter"/>
</dbReference>
<dbReference type="SMART" id="SM00186">
    <property type="entry name" value="FBG"/>
    <property type="match status" value="1"/>
</dbReference>
<evidence type="ECO:0000313" key="7">
    <source>
        <dbReference type="Proteomes" id="UP000694523"/>
    </source>
</evidence>
<dbReference type="GO" id="GO:0005201">
    <property type="term" value="F:extracellular matrix structural constituent"/>
    <property type="evidence" value="ECO:0007669"/>
    <property type="project" value="TreeGrafter"/>
</dbReference>
<dbReference type="GO" id="GO:0042730">
    <property type="term" value="P:fibrinolysis"/>
    <property type="evidence" value="ECO:0007669"/>
    <property type="project" value="TreeGrafter"/>
</dbReference>
<dbReference type="AlphaFoldDB" id="A0A8C6U193"/>
<reference evidence="6" key="1">
    <citation type="submission" date="2025-08" db="UniProtKB">
        <authorList>
            <consortium name="Ensembl"/>
        </authorList>
    </citation>
    <scope>IDENTIFICATION</scope>
</reference>
<name>A0A8C6U193_9GOBI</name>
<feature type="domain" description="Fibrinogen C-terminal" evidence="5">
    <location>
        <begin position="40"/>
        <end position="260"/>
    </location>
</feature>
<dbReference type="InterPro" id="IPR014716">
    <property type="entry name" value="Fibrinogen_a/b/g_C_1"/>
</dbReference>
<feature type="signal peptide" evidence="4">
    <location>
        <begin position="1"/>
        <end position="42"/>
    </location>
</feature>
<feature type="chain" id="PRO_5034990504" evidence="4">
    <location>
        <begin position="43"/>
        <end position="260"/>
    </location>
</feature>
<dbReference type="PROSITE" id="PS51406">
    <property type="entry name" value="FIBRINOGEN_C_2"/>
    <property type="match status" value="1"/>
</dbReference>
<dbReference type="InterPro" id="IPR037579">
    <property type="entry name" value="FIB_ANG-like"/>
</dbReference>
<organism evidence="6 7">
    <name type="scientific">Neogobius melanostomus</name>
    <name type="common">round goby</name>
    <dbReference type="NCBI Taxonomy" id="47308"/>
    <lineage>
        <taxon>Eukaryota</taxon>
        <taxon>Metazoa</taxon>
        <taxon>Chordata</taxon>
        <taxon>Craniata</taxon>
        <taxon>Vertebrata</taxon>
        <taxon>Euteleostomi</taxon>
        <taxon>Actinopterygii</taxon>
        <taxon>Neopterygii</taxon>
        <taxon>Teleostei</taxon>
        <taxon>Neoteleostei</taxon>
        <taxon>Acanthomorphata</taxon>
        <taxon>Gobiaria</taxon>
        <taxon>Gobiiformes</taxon>
        <taxon>Gobioidei</taxon>
        <taxon>Gobiidae</taxon>
        <taxon>Benthophilinae</taxon>
        <taxon>Neogobiini</taxon>
        <taxon>Neogobius</taxon>
    </lineage>
</organism>
<dbReference type="GO" id="GO:0034116">
    <property type="term" value="P:positive regulation of heterotypic cell-cell adhesion"/>
    <property type="evidence" value="ECO:0007669"/>
    <property type="project" value="TreeGrafter"/>
</dbReference>
<keyword evidence="7" id="KW-1185">Reference proteome</keyword>
<protein>
    <submittedName>
        <fullName evidence="6">Microfibril associated protein 4</fullName>
    </submittedName>
</protein>
<dbReference type="Ensembl" id="ENSNMLT00000032232.1">
    <property type="protein sequence ID" value="ENSNMLP00000028877.1"/>
    <property type="gene ID" value="ENSNMLG00000018331.1"/>
</dbReference>
<dbReference type="Gene3D" id="3.90.215.10">
    <property type="entry name" value="Gamma Fibrinogen, chain A, domain 1"/>
    <property type="match status" value="1"/>
</dbReference>
<reference evidence="6" key="2">
    <citation type="submission" date="2025-09" db="UniProtKB">
        <authorList>
            <consortium name="Ensembl"/>
        </authorList>
    </citation>
    <scope>IDENTIFICATION</scope>
</reference>
<evidence type="ECO:0000313" key="6">
    <source>
        <dbReference type="Ensembl" id="ENSNMLP00000028877.1"/>
    </source>
</evidence>
<evidence type="ECO:0000256" key="1">
    <source>
        <dbReference type="ARBA" id="ARBA00004613"/>
    </source>
</evidence>
<comment type="subcellular location">
    <subcellularLocation>
        <location evidence="1">Secreted</location>
    </subcellularLocation>
</comment>
<dbReference type="PANTHER" id="PTHR47221:SF7">
    <property type="entry name" value="FIBRINOGEN BETA CHAIN"/>
    <property type="match status" value="1"/>
</dbReference>
<evidence type="ECO:0000256" key="2">
    <source>
        <dbReference type="ARBA" id="ARBA00022525"/>
    </source>
</evidence>
<evidence type="ECO:0000256" key="3">
    <source>
        <dbReference type="ARBA" id="ARBA00023157"/>
    </source>
</evidence>